<dbReference type="Gene3D" id="3.30.559.10">
    <property type="entry name" value="Chloramphenicol acetyltransferase-like domain"/>
    <property type="match status" value="1"/>
</dbReference>
<evidence type="ECO:0000256" key="6">
    <source>
        <dbReference type="ARBA" id="ARBA00023194"/>
    </source>
</evidence>
<dbReference type="CDD" id="cd19531">
    <property type="entry name" value="LCL_NRPS-like"/>
    <property type="match status" value="1"/>
</dbReference>
<accession>A0ABV5KP92</accession>
<comment type="similarity">
    <text evidence="2">Belongs to the ATP-dependent AMP-binding enzyme family.</text>
</comment>
<dbReference type="CDD" id="cd05930">
    <property type="entry name" value="A_NRPS"/>
    <property type="match status" value="1"/>
</dbReference>
<keyword evidence="7" id="KW-0511">Multifunctional enzyme</keyword>
<comment type="caution">
    <text evidence="9">The sequence shown here is derived from an EMBL/GenBank/DDBJ whole genome shotgun (WGS) entry which is preliminary data.</text>
</comment>
<dbReference type="PANTHER" id="PTHR45527:SF1">
    <property type="entry name" value="FATTY ACID SYNTHASE"/>
    <property type="match status" value="1"/>
</dbReference>
<evidence type="ECO:0000256" key="7">
    <source>
        <dbReference type="ARBA" id="ARBA00023268"/>
    </source>
</evidence>
<dbReference type="SUPFAM" id="SSF52777">
    <property type="entry name" value="CoA-dependent acyltransferases"/>
    <property type="match status" value="3"/>
</dbReference>
<feature type="domain" description="Carrier" evidence="8">
    <location>
        <begin position="794"/>
        <end position="869"/>
    </location>
</feature>
<dbReference type="InterPro" id="IPR045851">
    <property type="entry name" value="AMP-bd_C_sf"/>
</dbReference>
<dbReference type="PANTHER" id="PTHR45527">
    <property type="entry name" value="NONRIBOSOMAL PEPTIDE SYNTHETASE"/>
    <property type="match status" value="1"/>
</dbReference>
<dbReference type="Gene3D" id="3.30.300.30">
    <property type="match status" value="1"/>
</dbReference>
<organism evidence="9 10">
    <name type="scientific">Paenibacillus aurantiacus</name>
    <dbReference type="NCBI Taxonomy" id="1936118"/>
    <lineage>
        <taxon>Bacteria</taxon>
        <taxon>Bacillati</taxon>
        <taxon>Bacillota</taxon>
        <taxon>Bacilli</taxon>
        <taxon>Bacillales</taxon>
        <taxon>Paenibacillaceae</taxon>
        <taxon>Paenibacillus</taxon>
    </lineage>
</organism>
<dbReference type="InterPro" id="IPR010071">
    <property type="entry name" value="AA_adenyl_dom"/>
</dbReference>
<dbReference type="Gene3D" id="2.30.38.10">
    <property type="entry name" value="Luciferase, Domain 3"/>
    <property type="match status" value="1"/>
</dbReference>
<dbReference type="Pfam" id="PF00550">
    <property type="entry name" value="PP-binding"/>
    <property type="match status" value="1"/>
</dbReference>
<protein>
    <submittedName>
        <fullName evidence="9">Amino acid adenylation domain-containing protein</fullName>
    </submittedName>
</protein>
<sequence>MGIGEPSIHGFALELERDEDEEARRYWLAELSNLPVPAAIRPDRGDGASRSSRRTVRLGWPDGVAQDLIALARGEDTLLHAILASALAVVVYKYGGGVDFVLGVPEYGGFGESRANGLLPIACRLSPGMTVKELLKETNRKLAAAYRHQHYPIALASGEEGAHPHPYDRVVCGLTNIHDDSAAWQTDTHALVFSATRTTEGLEGTLSCDASLYGEQSIDTLADVFLHVLEQMTAAPDGTIGSIQPARQRDAALIRSTFSPCQDDVEGPVLMHRLIEKQSKLDYGRIAVVSEREKLTYGELNERADLLAVRLRERGAGAGSIVGILMERSVGLAVAVLAVLKTGSAYLPLDPSYPDARLTYMLEDSGAAILLTGAAGAERLCYRGETIVFDAAFQEGTESRSKDDTPVANPIQDENANAGAIDVQADVSADSPAYVIYTSGSTGKPKGVVVAHRGFANLDALFRHTLRITAKDRVLQFASASFDASVWELAMALFNGAELHLPPPGALEDYERFTAYMNEAGITVATLPPIFAEHLVPERLPLLRLLITAGSSSNPALARRWEQAATYANAYGPTEATVCASIWLAGAEAEESAASKAEEIRHTVPIGRPIAHAELYVLGPDGQEQPIGVMGELYIGGRGVALGYLGREELTAEKFVPNPYRAGETMYRSGDYARWLPDGNLEYMGRIDHQIKIRGFRIETGEIENALLRHPAITEAAVIAERSTNGDESLCAYLAAAEPIEPSRMKVWLSDTLPAYMIPSSFITLDRLPLTVNGKVDLAALPDKTKTRVETFAPLATDTELELSRLWSQALGGCVCGPDTNYFEAGGHSLRAARLIADIHRRFGVQLTLRDFMAQPTLREMARRIDSLAGDIGGEAIPPAGVRPYYPVAPAQRRLFVMSRFDPGSVAYNLPAALVIEGALDAERLKRAFRDLAGRHEILRTSFGLEAGEPVQYVHAHVQLELEQEDAREDEYSESSWQTALGRFLRPFDPGRAPLLRVRVLRYSISRHVLLLDIHHLLADGISISVFIRDLLAYYEGEAASLPLLPLQYKDYASWQSARLAEGGMHEQETYWLQRFRPPIKPLSLPTDYARSADLVDHIGDSVCWEIPAEHTAALRELAATAGTTLYTVLLSGYALLLARYAGQDDIVVGTPVAGRRHADLQELIGMFINMLPMRIKPIEHLAFSDYLVNVKDTVIEALEHQEYPFDALVGKLGLQRNFGRNPLFDASFALQNMDRAQIEADGLAIKTLTLRMQPVKFDLTLWAEEEGDALLLKLEYRSSLFKRETALRMADDLRTIYSRMTMERQFRLGDVALKCDEARQAERMRLERLERELDLDFDL</sequence>
<dbReference type="InterPro" id="IPR023213">
    <property type="entry name" value="CAT-like_dom_sf"/>
</dbReference>
<dbReference type="InterPro" id="IPR025110">
    <property type="entry name" value="AMP-bd_C"/>
</dbReference>
<dbReference type="InterPro" id="IPR006162">
    <property type="entry name" value="Ppantetheine_attach_site"/>
</dbReference>
<name>A0ABV5KP92_9BACL</name>
<dbReference type="PROSITE" id="PS50075">
    <property type="entry name" value="CARRIER"/>
    <property type="match status" value="1"/>
</dbReference>
<gene>
    <name evidence="9" type="ORF">ACFFSY_10920</name>
</gene>
<dbReference type="InterPro" id="IPR036736">
    <property type="entry name" value="ACP-like_sf"/>
</dbReference>
<evidence type="ECO:0000256" key="2">
    <source>
        <dbReference type="ARBA" id="ARBA00006432"/>
    </source>
</evidence>
<keyword evidence="6" id="KW-0045">Antibiotic biosynthesis</keyword>
<keyword evidence="4" id="KW-0597">Phosphoprotein</keyword>
<dbReference type="InterPro" id="IPR009081">
    <property type="entry name" value="PP-bd_ACP"/>
</dbReference>
<dbReference type="Gene3D" id="1.10.1200.10">
    <property type="entry name" value="ACP-like"/>
    <property type="match status" value="1"/>
</dbReference>
<dbReference type="Pfam" id="PF00501">
    <property type="entry name" value="AMP-binding"/>
    <property type="match status" value="1"/>
</dbReference>
<dbReference type="Gene3D" id="3.40.50.980">
    <property type="match status" value="2"/>
</dbReference>
<evidence type="ECO:0000259" key="8">
    <source>
        <dbReference type="PROSITE" id="PS50075"/>
    </source>
</evidence>
<dbReference type="RefSeq" id="WP_377493723.1">
    <property type="nucleotide sequence ID" value="NZ_JBHMDO010000018.1"/>
</dbReference>
<evidence type="ECO:0000313" key="10">
    <source>
        <dbReference type="Proteomes" id="UP001589747"/>
    </source>
</evidence>
<proteinExistence type="inferred from homology"/>
<dbReference type="SUPFAM" id="SSF47336">
    <property type="entry name" value="ACP-like"/>
    <property type="match status" value="1"/>
</dbReference>
<dbReference type="PROSITE" id="PS00455">
    <property type="entry name" value="AMP_BINDING"/>
    <property type="match status" value="1"/>
</dbReference>
<dbReference type="Proteomes" id="UP001589747">
    <property type="component" value="Unassembled WGS sequence"/>
</dbReference>
<dbReference type="Gene3D" id="3.30.559.30">
    <property type="entry name" value="Nonribosomal peptide synthetase, condensation domain"/>
    <property type="match status" value="2"/>
</dbReference>
<evidence type="ECO:0000256" key="5">
    <source>
        <dbReference type="ARBA" id="ARBA00022737"/>
    </source>
</evidence>
<dbReference type="InterPro" id="IPR000873">
    <property type="entry name" value="AMP-dep_synth/lig_dom"/>
</dbReference>
<comment type="cofactor">
    <cofactor evidence="1">
        <name>pantetheine 4'-phosphate</name>
        <dbReference type="ChEBI" id="CHEBI:47942"/>
    </cofactor>
</comment>
<dbReference type="Pfam" id="PF00668">
    <property type="entry name" value="Condensation"/>
    <property type="match status" value="1"/>
</dbReference>
<dbReference type="InterPro" id="IPR020845">
    <property type="entry name" value="AMP-binding_CS"/>
</dbReference>
<dbReference type="NCBIfam" id="TIGR01733">
    <property type="entry name" value="AA-adenyl-dom"/>
    <property type="match status" value="1"/>
</dbReference>
<dbReference type="Pfam" id="PF13193">
    <property type="entry name" value="AMP-binding_C"/>
    <property type="match status" value="1"/>
</dbReference>
<dbReference type="EMBL" id="JBHMDO010000018">
    <property type="protein sequence ID" value="MFB9326426.1"/>
    <property type="molecule type" value="Genomic_DNA"/>
</dbReference>
<keyword evidence="3" id="KW-0596">Phosphopantetheine</keyword>
<keyword evidence="5" id="KW-0677">Repeat</keyword>
<dbReference type="PROSITE" id="PS00012">
    <property type="entry name" value="PHOSPHOPANTETHEINE"/>
    <property type="match status" value="1"/>
</dbReference>
<evidence type="ECO:0000256" key="4">
    <source>
        <dbReference type="ARBA" id="ARBA00022553"/>
    </source>
</evidence>
<evidence type="ECO:0000256" key="1">
    <source>
        <dbReference type="ARBA" id="ARBA00001957"/>
    </source>
</evidence>
<evidence type="ECO:0000313" key="9">
    <source>
        <dbReference type="EMBL" id="MFB9326426.1"/>
    </source>
</evidence>
<keyword evidence="10" id="KW-1185">Reference proteome</keyword>
<dbReference type="InterPro" id="IPR001242">
    <property type="entry name" value="Condensation_dom"/>
</dbReference>
<dbReference type="SUPFAM" id="SSF56801">
    <property type="entry name" value="Acetyl-CoA synthetase-like"/>
    <property type="match status" value="1"/>
</dbReference>
<reference evidence="9 10" key="1">
    <citation type="submission" date="2024-09" db="EMBL/GenBank/DDBJ databases">
        <authorList>
            <person name="Sun Q."/>
            <person name="Mori K."/>
        </authorList>
    </citation>
    <scope>NUCLEOTIDE SEQUENCE [LARGE SCALE GENOMIC DNA]</scope>
    <source>
        <strain evidence="9 10">TISTR 2452</strain>
    </source>
</reference>
<evidence type="ECO:0000256" key="3">
    <source>
        <dbReference type="ARBA" id="ARBA00022450"/>
    </source>
</evidence>